<protein>
    <submittedName>
        <fullName evidence="1">Uncharacterized protein</fullName>
    </submittedName>
</protein>
<accession>A0A919FVP0</accession>
<evidence type="ECO:0000313" key="2">
    <source>
        <dbReference type="Proteomes" id="UP000627369"/>
    </source>
</evidence>
<keyword evidence="2" id="KW-1185">Reference proteome</keyword>
<evidence type="ECO:0000313" key="1">
    <source>
        <dbReference type="EMBL" id="GHH73191.1"/>
    </source>
</evidence>
<sequence length="55" mass="5614">MLLDDAVHDGADVVGVGHVEAPDAGPSAVGPDAGGYRLQAVRAPCAEDYLVALRR</sequence>
<reference evidence="1" key="2">
    <citation type="submission" date="2020-09" db="EMBL/GenBank/DDBJ databases">
        <authorList>
            <person name="Sun Q."/>
            <person name="Zhou Y."/>
        </authorList>
    </citation>
    <scope>NUCLEOTIDE SEQUENCE</scope>
    <source>
        <strain evidence="1">CGMCC 4.7398</strain>
    </source>
</reference>
<reference evidence="1" key="1">
    <citation type="journal article" date="2014" name="Int. J. Syst. Evol. Microbiol.">
        <title>Complete genome sequence of Corynebacterium casei LMG S-19264T (=DSM 44701T), isolated from a smear-ripened cheese.</title>
        <authorList>
            <consortium name="US DOE Joint Genome Institute (JGI-PGF)"/>
            <person name="Walter F."/>
            <person name="Albersmeier A."/>
            <person name="Kalinowski J."/>
            <person name="Ruckert C."/>
        </authorList>
    </citation>
    <scope>NUCLEOTIDE SEQUENCE</scope>
    <source>
        <strain evidence="1">CGMCC 4.7398</strain>
    </source>
</reference>
<comment type="caution">
    <text evidence="1">The sequence shown here is derived from an EMBL/GenBank/DDBJ whole genome shotgun (WGS) entry which is preliminary data.</text>
</comment>
<organism evidence="1 2">
    <name type="scientific">Promicromonospora soli</name>
    <dbReference type="NCBI Taxonomy" id="2035533"/>
    <lineage>
        <taxon>Bacteria</taxon>
        <taxon>Bacillati</taxon>
        <taxon>Actinomycetota</taxon>
        <taxon>Actinomycetes</taxon>
        <taxon>Micrococcales</taxon>
        <taxon>Promicromonosporaceae</taxon>
        <taxon>Promicromonospora</taxon>
    </lineage>
</organism>
<dbReference type="Proteomes" id="UP000627369">
    <property type="component" value="Unassembled WGS sequence"/>
</dbReference>
<dbReference type="AlphaFoldDB" id="A0A919FVP0"/>
<gene>
    <name evidence="1" type="ORF">GCM10017772_23980</name>
</gene>
<name>A0A919FVP0_9MICO</name>
<dbReference type="EMBL" id="BNAS01000003">
    <property type="protein sequence ID" value="GHH73191.1"/>
    <property type="molecule type" value="Genomic_DNA"/>
</dbReference>
<proteinExistence type="predicted"/>